<comment type="similarity">
    <text evidence="2">Belongs to the EfeM/EfeO family.</text>
</comment>
<dbReference type="EMBL" id="JBHFAB010000018">
    <property type="protein sequence ID" value="MFC1419425.1"/>
    <property type="molecule type" value="Genomic_DNA"/>
</dbReference>
<comment type="subcellular location">
    <subcellularLocation>
        <location evidence="1">Periplasm</location>
    </subcellularLocation>
</comment>
<sequence length="402" mass="41925">MTSLPNRRRTTAVALAVTVSVSATSLLLTACGSSGAAKTSTPAAGSSTGAAKAADKGPAAVAITITDQGCAPSPATIPAGSVKFTVSNKNSGKVTEAELQDHGKMLGEKENLTPGLSGDFSLTLTAGTYQVYCPGAGTDTTDFTVTGSTAHSWKDDPELVAATTQYATWIDGEVAQLVPTTKAFTDAVRAGDIARAKLLYGAARIHYEAVEPTAEIWGDLDGRIDGRVDDAATPADFTGFHRLEQALWTAKSVKGMTPIANQLDADVTSLYTQVKTVAYQPAEIANGATDLVNEIQTSKVTGEEERYSHIDLLDFKGNLEGADEAVKVLLPTLQKKDPQLVSTIATRYAATAALLAKYAATPGYENSGYVDYSTVTTAQRRELSTAVDAYAEAVSKVAGEVA</sequence>
<dbReference type="NCBIfam" id="NF041757">
    <property type="entry name" value="EfeO"/>
    <property type="match status" value="1"/>
</dbReference>
<dbReference type="InterPro" id="IPR053377">
    <property type="entry name" value="Iron_uptake_EfeM/EfeO"/>
</dbReference>
<dbReference type="InterPro" id="IPR008972">
    <property type="entry name" value="Cupredoxin"/>
</dbReference>
<dbReference type="CDD" id="cd14656">
    <property type="entry name" value="Imelysin-like_EfeO"/>
    <property type="match status" value="1"/>
</dbReference>
<organism evidence="7 8">
    <name type="scientific">Streptacidiphilus cavernicola</name>
    <dbReference type="NCBI Taxonomy" id="3342716"/>
    <lineage>
        <taxon>Bacteria</taxon>
        <taxon>Bacillati</taxon>
        <taxon>Actinomycetota</taxon>
        <taxon>Actinomycetes</taxon>
        <taxon>Kitasatosporales</taxon>
        <taxon>Streptomycetaceae</taxon>
        <taxon>Streptacidiphilus</taxon>
    </lineage>
</organism>
<accession>A0ABV6W093</accession>
<evidence type="ECO:0000256" key="3">
    <source>
        <dbReference type="ARBA" id="ARBA00022729"/>
    </source>
</evidence>
<feature type="domain" description="EfeO-type cupredoxin-like" evidence="6">
    <location>
        <begin position="50"/>
        <end position="133"/>
    </location>
</feature>
<keyword evidence="3 4" id="KW-0732">Signal</keyword>
<dbReference type="InterPro" id="IPR028096">
    <property type="entry name" value="EfeO_Cupredoxin"/>
</dbReference>
<dbReference type="Proteomes" id="UP001592531">
    <property type="component" value="Unassembled WGS sequence"/>
</dbReference>
<dbReference type="InterPro" id="IPR034981">
    <property type="entry name" value="Imelysin-like_EfeO/Algp7"/>
</dbReference>
<protein>
    <submittedName>
        <fullName evidence="7">Iron uptake system protein EfeO</fullName>
    </submittedName>
</protein>
<gene>
    <name evidence="7" type="primary">efeO</name>
    <name evidence="7" type="ORF">ACEZDE_22730</name>
</gene>
<dbReference type="Pfam" id="PF09375">
    <property type="entry name" value="Peptidase_M75"/>
    <property type="match status" value="1"/>
</dbReference>
<dbReference type="Gene3D" id="1.20.1420.20">
    <property type="entry name" value="M75 peptidase, HXXE motif"/>
    <property type="match status" value="1"/>
</dbReference>
<dbReference type="Pfam" id="PF13473">
    <property type="entry name" value="Cupredoxin_1"/>
    <property type="match status" value="1"/>
</dbReference>
<dbReference type="RefSeq" id="WP_380538727.1">
    <property type="nucleotide sequence ID" value="NZ_JBHFAB010000018.1"/>
</dbReference>
<evidence type="ECO:0000313" key="8">
    <source>
        <dbReference type="Proteomes" id="UP001592531"/>
    </source>
</evidence>
<dbReference type="NCBIfam" id="NF007697">
    <property type="entry name" value="PRK10378.1"/>
    <property type="match status" value="1"/>
</dbReference>
<dbReference type="Gene3D" id="2.60.40.420">
    <property type="entry name" value="Cupredoxins - blue copper proteins"/>
    <property type="match status" value="1"/>
</dbReference>
<dbReference type="InterPro" id="IPR050894">
    <property type="entry name" value="EfeM/EfeO_iron_uptake"/>
</dbReference>
<dbReference type="InterPro" id="IPR038352">
    <property type="entry name" value="Imelysin_sf"/>
</dbReference>
<evidence type="ECO:0000256" key="4">
    <source>
        <dbReference type="SAM" id="SignalP"/>
    </source>
</evidence>
<keyword evidence="8" id="KW-1185">Reference proteome</keyword>
<dbReference type="PANTHER" id="PTHR39192:SF1">
    <property type="entry name" value="IRON UPTAKE SYSTEM COMPONENT EFEO"/>
    <property type="match status" value="1"/>
</dbReference>
<feature type="chain" id="PRO_5046909438" evidence="4">
    <location>
        <begin position="37"/>
        <end position="402"/>
    </location>
</feature>
<evidence type="ECO:0000259" key="5">
    <source>
        <dbReference type="Pfam" id="PF09375"/>
    </source>
</evidence>
<feature type="signal peptide" evidence="4">
    <location>
        <begin position="1"/>
        <end position="36"/>
    </location>
</feature>
<evidence type="ECO:0000256" key="1">
    <source>
        <dbReference type="ARBA" id="ARBA00004418"/>
    </source>
</evidence>
<evidence type="ECO:0000313" key="7">
    <source>
        <dbReference type="EMBL" id="MFC1419425.1"/>
    </source>
</evidence>
<evidence type="ECO:0000259" key="6">
    <source>
        <dbReference type="Pfam" id="PF13473"/>
    </source>
</evidence>
<proteinExistence type="inferred from homology"/>
<evidence type="ECO:0000256" key="2">
    <source>
        <dbReference type="ARBA" id="ARBA00005989"/>
    </source>
</evidence>
<dbReference type="InterPro" id="IPR018976">
    <property type="entry name" value="Imelysin-like"/>
</dbReference>
<dbReference type="PANTHER" id="PTHR39192">
    <property type="entry name" value="IRON UPTAKE SYSTEM COMPONENT EFEO"/>
    <property type="match status" value="1"/>
</dbReference>
<feature type="domain" description="Imelysin-like" evidence="5">
    <location>
        <begin position="162"/>
        <end position="395"/>
    </location>
</feature>
<dbReference type="PROSITE" id="PS51257">
    <property type="entry name" value="PROKAR_LIPOPROTEIN"/>
    <property type="match status" value="1"/>
</dbReference>
<name>A0ABV6W093_9ACTN</name>
<comment type="caution">
    <text evidence="7">The sequence shown here is derived from an EMBL/GenBank/DDBJ whole genome shotgun (WGS) entry which is preliminary data.</text>
</comment>
<reference evidence="7 8" key="1">
    <citation type="submission" date="2024-09" db="EMBL/GenBank/DDBJ databases">
        <authorList>
            <person name="Lee S.D."/>
        </authorList>
    </citation>
    <scope>NUCLEOTIDE SEQUENCE [LARGE SCALE GENOMIC DNA]</scope>
    <source>
        <strain evidence="7 8">N8-3</strain>
    </source>
</reference>